<dbReference type="RefSeq" id="WP_073010900.1">
    <property type="nucleotide sequence ID" value="NZ_FQZO01000008.1"/>
</dbReference>
<dbReference type="EMBL" id="FQZO01000008">
    <property type="protein sequence ID" value="SHJ81630.1"/>
    <property type="molecule type" value="Genomic_DNA"/>
</dbReference>
<accession>A0A1M6ME31</accession>
<evidence type="ECO:0000313" key="3">
    <source>
        <dbReference type="Proteomes" id="UP000184080"/>
    </source>
</evidence>
<gene>
    <name evidence="2" type="ORF">SAMN05444401_3961</name>
</gene>
<dbReference type="AlphaFoldDB" id="A0A1M6ME31"/>
<feature type="transmembrane region" description="Helical" evidence="1">
    <location>
        <begin position="45"/>
        <end position="62"/>
    </location>
</feature>
<name>A0A1M6ME31_9CLOT</name>
<dbReference type="OrthoDB" id="1934862at2"/>
<protein>
    <submittedName>
        <fullName evidence="2">Uncharacterized protein</fullName>
    </submittedName>
</protein>
<feature type="transmembrane region" description="Helical" evidence="1">
    <location>
        <begin position="14"/>
        <end position="33"/>
    </location>
</feature>
<proteinExistence type="predicted"/>
<keyword evidence="1" id="KW-0812">Transmembrane</keyword>
<keyword evidence="1" id="KW-1133">Transmembrane helix</keyword>
<dbReference type="Proteomes" id="UP000184080">
    <property type="component" value="Unassembled WGS sequence"/>
</dbReference>
<evidence type="ECO:0000256" key="1">
    <source>
        <dbReference type="SAM" id="Phobius"/>
    </source>
</evidence>
<reference evidence="2 3" key="1">
    <citation type="submission" date="2016-11" db="EMBL/GenBank/DDBJ databases">
        <authorList>
            <person name="Jaros S."/>
            <person name="Januszkiewicz K."/>
            <person name="Wedrychowicz H."/>
        </authorList>
    </citation>
    <scope>NUCLEOTIDE SEQUENCE [LARGE SCALE GENOMIC DNA]</scope>
    <source>
        <strain evidence="2 3">DSM 21864</strain>
    </source>
</reference>
<evidence type="ECO:0000313" key="2">
    <source>
        <dbReference type="EMBL" id="SHJ81630.1"/>
    </source>
</evidence>
<organism evidence="2 3">
    <name type="scientific">Clostridium amylolyticum</name>
    <dbReference type="NCBI Taxonomy" id="1121298"/>
    <lineage>
        <taxon>Bacteria</taxon>
        <taxon>Bacillati</taxon>
        <taxon>Bacillota</taxon>
        <taxon>Clostridia</taxon>
        <taxon>Eubacteriales</taxon>
        <taxon>Clostridiaceae</taxon>
        <taxon>Clostridium</taxon>
    </lineage>
</organism>
<dbReference type="STRING" id="1121298.SAMN05444401_3961"/>
<sequence length="68" mass="7809">MEKSTKDGNKNSKLGKFLFWILGFSFAELWRYLLKGTSIPEFFKWLSGIAIIIIAGIVITKIEKKKQS</sequence>
<keyword evidence="3" id="KW-1185">Reference proteome</keyword>
<keyword evidence="1" id="KW-0472">Membrane</keyword>